<gene>
    <name evidence="3" type="ORF">V6R86_02355</name>
</gene>
<name>A0ABZ2G0H9_9SPHN</name>
<keyword evidence="2" id="KW-1133">Transmembrane helix</keyword>
<dbReference type="EMBL" id="CP145607">
    <property type="protein sequence ID" value="WWM69564.1"/>
    <property type="molecule type" value="Genomic_DNA"/>
</dbReference>
<evidence type="ECO:0000313" key="3">
    <source>
        <dbReference type="EMBL" id="WWM69564.1"/>
    </source>
</evidence>
<keyword evidence="4" id="KW-1185">Reference proteome</keyword>
<evidence type="ECO:0000256" key="1">
    <source>
        <dbReference type="SAM" id="MobiDB-lite"/>
    </source>
</evidence>
<feature type="region of interest" description="Disordered" evidence="1">
    <location>
        <begin position="1"/>
        <end position="38"/>
    </location>
</feature>
<sequence>MAQPLPVRKQAVDLAAGPRKVGSRIRRAPPPPPEKKLSAADIREREAWVMGIGISAVALAVMVILLAAAHWAGWTPADYVITVK</sequence>
<reference evidence="3 4" key="1">
    <citation type="submission" date="2024-02" db="EMBL/GenBank/DDBJ databases">
        <title>Full genome sequence of Sphingomonas kaistensis.</title>
        <authorList>
            <person name="Poletto B.L."/>
            <person name="Silva G."/>
            <person name="Galante D."/>
            <person name="Campos K.R."/>
            <person name="Santos M.B.N."/>
            <person name="Sacchi C.T."/>
        </authorList>
    </citation>
    <scope>NUCLEOTIDE SEQUENCE [LARGE SCALE GENOMIC DNA]</scope>
    <source>
        <strain evidence="3 4">MA4R</strain>
    </source>
</reference>
<feature type="transmembrane region" description="Helical" evidence="2">
    <location>
        <begin position="47"/>
        <end position="72"/>
    </location>
</feature>
<evidence type="ECO:0008006" key="5">
    <source>
        <dbReference type="Google" id="ProtNLM"/>
    </source>
</evidence>
<accession>A0ABZ2G0H9</accession>
<evidence type="ECO:0000313" key="4">
    <source>
        <dbReference type="Proteomes" id="UP001382935"/>
    </source>
</evidence>
<proteinExistence type="predicted"/>
<dbReference type="RefSeq" id="WP_338501729.1">
    <property type="nucleotide sequence ID" value="NZ_CP145607.1"/>
</dbReference>
<organism evidence="3 4">
    <name type="scientific">Sphingomonas kaistensis</name>
    <dbReference type="NCBI Taxonomy" id="298708"/>
    <lineage>
        <taxon>Bacteria</taxon>
        <taxon>Pseudomonadati</taxon>
        <taxon>Pseudomonadota</taxon>
        <taxon>Alphaproteobacteria</taxon>
        <taxon>Sphingomonadales</taxon>
        <taxon>Sphingomonadaceae</taxon>
        <taxon>Sphingomonas</taxon>
    </lineage>
</organism>
<protein>
    <recommendedName>
        <fullName evidence="5">ABC transporter permease</fullName>
    </recommendedName>
</protein>
<dbReference type="Proteomes" id="UP001382935">
    <property type="component" value="Chromosome"/>
</dbReference>
<keyword evidence="2" id="KW-0812">Transmembrane</keyword>
<evidence type="ECO:0000256" key="2">
    <source>
        <dbReference type="SAM" id="Phobius"/>
    </source>
</evidence>
<keyword evidence="2" id="KW-0472">Membrane</keyword>